<dbReference type="InterPro" id="IPR018305">
    <property type="entry name" value="Ribosomal_m50"/>
</dbReference>
<gene>
    <name evidence="9" type="ORF">RRG08_045935</name>
</gene>
<dbReference type="PANTHER" id="PTHR31542">
    <property type="entry name" value="39A RIBOSOMAL PROTEIN L50, MITOCHONDRIAL"/>
    <property type="match status" value="1"/>
</dbReference>
<evidence type="ECO:0000313" key="10">
    <source>
        <dbReference type="Proteomes" id="UP001283361"/>
    </source>
</evidence>
<dbReference type="EMBL" id="JAWDGP010001377">
    <property type="protein sequence ID" value="KAK3792391.1"/>
    <property type="molecule type" value="Genomic_DNA"/>
</dbReference>
<feature type="region of interest" description="Disordered" evidence="8">
    <location>
        <begin position="224"/>
        <end position="245"/>
    </location>
</feature>
<evidence type="ECO:0000256" key="5">
    <source>
        <dbReference type="ARBA" id="ARBA00023274"/>
    </source>
</evidence>
<evidence type="ECO:0000256" key="6">
    <source>
        <dbReference type="ARBA" id="ARBA00035183"/>
    </source>
</evidence>
<evidence type="ECO:0000256" key="4">
    <source>
        <dbReference type="ARBA" id="ARBA00023128"/>
    </source>
</evidence>
<keyword evidence="10" id="KW-1185">Reference proteome</keyword>
<name>A0AAE1E309_9GAST</name>
<dbReference type="Pfam" id="PF10501">
    <property type="entry name" value="Ribosomal_L50"/>
    <property type="match status" value="1"/>
</dbReference>
<evidence type="ECO:0000256" key="7">
    <source>
        <dbReference type="ARBA" id="ARBA00035398"/>
    </source>
</evidence>
<evidence type="ECO:0000256" key="1">
    <source>
        <dbReference type="ARBA" id="ARBA00004173"/>
    </source>
</evidence>
<dbReference type="Proteomes" id="UP001283361">
    <property type="component" value="Unassembled WGS sequence"/>
</dbReference>
<comment type="subcellular location">
    <subcellularLocation>
        <location evidence="1">Mitochondrion</location>
    </subcellularLocation>
</comment>
<feature type="compositionally biased region" description="Basic and acidic residues" evidence="8">
    <location>
        <begin position="227"/>
        <end position="245"/>
    </location>
</feature>
<dbReference type="GO" id="GO:0005762">
    <property type="term" value="C:mitochondrial large ribosomal subunit"/>
    <property type="evidence" value="ECO:0007669"/>
    <property type="project" value="TreeGrafter"/>
</dbReference>
<dbReference type="PANTHER" id="PTHR31542:SF1">
    <property type="entry name" value="LARGE RIBOSOMAL SUBUNIT PROTEIN ML50"/>
    <property type="match status" value="1"/>
</dbReference>
<evidence type="ECO:0000256" key="2">
    <source>
        <dbReference type="ARBA" id="ARBA00008860"/>
    </source>
</evidence>
<organism evidence="9 10">
    <name type="scientific">Elysia crispata</name>
    <name type="common">lettuce slug</name>
    <dbReference type="NCBI Taxonomy" id="231223"/>
    <lineage>
        <taxon>Eukaryota</taxon>
        <taxon>Metazoa</taxon>
        <taxon>Spiralia</taxon>
        <taxon>Lophotrochozoa</taxon>
        <taxon>Mollusca</taxon>
        <taxon>Gastropoda</taxon>
        <taxon>Heterobranchia</taxon>
        <taxon>Euthyneura</taxon>
        <taxon>Panpulmonata</taxon>
        <taxon>Sacoglossa</taxon>
        <taxon>Placobranchoidea</taxon>
        <taxon>Plakobranchidae</taxon>
        <taxon>Elysia</taxon>
    </lineage>
</organism>
<sequence>MATSIQSFVLALSRNSITSSQHLARKFAGFKLNQGHIRSQASWTNIFKGKKDSDEQIQATETEVAIRKLRGSDGPTTVSRLASLKKKTGVISVRGYSPPPDVEEKIMSTASDVLAKQVDSSTELNDRLLKFKVLTRLMEELDHPIPNTELSTMDTITDVVNFFSTPVVDRSAYEDLSKLNLPRNLHIQMEPVRFDPETDTFFDGQTAFPGRPTVVTSLKYRRKYKGHSGESRNQRSITEFERQKDVEADRERLRWKRLPSEGE</sequence>
<keyword evidence="4" id="KW-0496">Mitochondrion</keyword>
<evidence type="ECO:0000313" key="9">
    <source>
        <dbReference type="EMBL" id="KAK3792391.1"/>
    </source>
</evidence>
<reference evidence="9" key="1">
    <citation type="journal article" date="2023" name="G3 (Bethesda)">
        <title>A reference genome for the long-term kleptoplast-retaining sea slug Elysia crispata morphotype clarki.</title>
        <authorList>
            <person name="Eastman K.E."/>
            <person name="Pendleton A.L."/>
            <person name="Shaikh M.A."/>
            <person name="Suttiyut T."/>
            <person name="Ogas R."/>
            <person name="Tomko P."/>
            <person name="Gavelis G."/>
            <person name="Widhalm J.R."/>
            <person name="Wisecaver J.H."/>
        </authorList>
    </citation>
    <scope>NUCLEOTIDE SEQUENCE</scope>
    <source>
        <strain evidence="9">ECLA1</strain>
    </source>
</reference>
<accession>A0AAE1E309</accession>
<protein>
    <recommendedName>
        <fullName evidence="6">Large ribosomal subunit protein mL50</fullName>
    </recommendedName>
    <alternativeName>
        <fullName evidence="7">39S ribosomal protein L50, mitochondrial</fullName>
    </alternativeName>
</protein>
<evidence type="ECO:0000256" key="3">
    <source>
        <dbReference type="ARBA" id="ARBA00022980"/>
    </source>
</evidence>
<evidence type="ECO:0000256" key="8">
    <source>
        <dbReference type="SAM" id="MobiDB-lite"/>
    </source>
</evidence>
<keyword evidence="3" id="KW-0689">Ribosomal protein</keyword>
<comment type="caution">
    <text evidence="9">The sequence shown here is derived from an EMBL/GenBank/DDBJ whole genome shotgun (WGS) entry which is preliminary data.</text>
</comment>
<proteinExistence type="inferred from homology"/>
<dbReference type="AlphaFoldDB" id="A0AAE1E309"/>
<comment type="similarity">
    <text evidence="2">Belongs to the mitochondrion-specific ribosomal protein mL50 family.</text>
</comment>
<keyword evidence="5" id="KW-0687">Ribonucleoprotein</keyword>